<protein>
    <recommendedName>
        <fullName evidence="2">Myb/SANT-like DNA-binding domain-containing protein</fullName>
    </recommendedName>
</protein>
<dbReference type="Gene3D" id="1.10.10.60">
    <property type="entry name" value="Homeodomain-like"/>
    <property type="match status" value="1"/>
</dbReference>
<reference evidence="3 4" key="1">
    <citation type="submission" date="2009-03" db="EMBL/GenBank/DDBJ databases">
        <authorList>
            <person name="Warren W."/>
            <person name="Ye L."/>
            <person name="Minx P."/>
            <person name="Worley K."/>
            <person name="Gibbs R."/>
            <person name="Wilson R.K."/>
        </authorList>
    </citation>
    <scope>NUCLEOTIDE SEQUENCE [LARGE SCALE GENOMIC DNA]</scope>
</reference>
<sequence>MCDDRAASLCQQEWMHPGPAQRAVYRDATQRKNRHALLATGVPWGCEETRTLLAVLSSSQFYGKLQTCQQNSQIYRAMAERLWEQGFLRTPEQCRTKFKSLQLSYCKVRRGCVPEPCVFCEAMDAFSNPWASGPPMAGSDTEAGELSRQNRGPTVVEDGPVDGAGRDEEDSHPGQEVRRLDLPVLFPHRLGKTPLTLKVEGSESPPW</sequence>
<dbReference type="OMA" id="PWGCEET"/>
<evidence type="ECO:0000313" key="4">
    <source>
        <dbReference type="Proteomes" id="UP000008225"/>
    </source>
</evidence>
<dbReference type="PANTHER" id="PTHR47595:SF3">
    <property type="entry name" value="MYB_SANT-LIKE DNA-BINDING DOMAIN-CONTAINING PROTEIN"/>
    <property type="match status" value="1"/>
</dbReference>
<reference evidence="3" key="2">
    <citation type="submission" date="2025-08" db="UniProtKB">
        <authorList>
            <consortium name="Ensembl"/>
        </authorList>
    </citation>
    <scope>IDENTIFICATION</scope>
</reference>
<dbReference type="Pfam" id="PF13837">
    <property type="entry name" value="Myb_DNA-bind_4"/>
    <property type="match status" value="1"/>
</dbReference>
<feature type="domain" description="Myb/SANT-like DNA-binding" evidence="2">
    <location>
        <begin position="43"/>
        <end position="125"/>
    </location>
</feature>
<reference evidence="3" key="3">
    <citation type="submission" date="2025-09" db="UniProtKB">
        <authorList>
            <consortium name="Ensembl"/>
        </authorList>
    </citation>
    <scope>IDENTIFICATION</scope>
</reference>
<dbReference type="GO" id="GO:0006355">
    <property type="term" value="P:regulation of DNA-templated transcription"/>
    <property type="evidence" value="ECO:0007669"/>
    <property type="project" value="InterPro"/>
</dbReference>
<dbReference type="AlphaFoldDB" id="A0A8I3WZH5"/>
<dbReference type="PANTHER" id="PTHR47595">
    <property type="entry name" value="HEAT SHOCK 70 KDA PROTEIN 14"/>
    <property type="match status" value="1"/>
</dbReference>
<dbReference type="Ensembl" id="ENSCJAT00000127161.1">
    <property type="protein sequence ID" value="ENSCJAP00000089958.1"/>
    <property type="gene ID" value="ENSCJAG00000083409.1"/>
</dbReference>
<keyword evidence="4" id="KW-1185">Reference proteome</keyword>
<evidence type="ECO:0000259" key="2">
    <source>
        <dbReference type="Pfam" id="PF13837"/>
    </source>
</evidence>
<evidence type="ECO:0000256" key="1">
    <source>
        <dbReference type="SAM" id="MobiDB-lite"/>
    </source>
</evidence>
<accession>A0A8I3WZH5</accession>
<name>A0A8I3WZH5_CALJA</name>
<proteinExistence type="predicted"/>
<dbReference type="InterPro" id="IPR044822">
    <property type="entry name" value="Myb_DNA-bind_4"/>
</dbReference>
<dbReference type="SUPFAM" id="SSF109640">
    <property type="entry name" value="KRAB domain (Kruppel-associated box)"/>
    <property type="match status" value="1"/>
</dbReference>
<dbReference type="GeneTree" id="ENSGT00940000159113"/>
<dbReference type="Proteomes" id="UP000008225">
    <property type="component" value="Chromosome 12"/>
</dbReference>
<organism evidence="3 4">
    <name type="scientific">Callithrix jacchus</name>
    <name type="common">White-tufted-ear marmoset</name>
    <name type="synonym">Simia Jacchus</name>
    <dbReference type="NCBI Taxonomy" id="9483"/>
    <lineage>
        <taxon>Eukaryota</taxon>
        <taxon>Metazoa</taxon>
        <taxon>Chordata</taxon>
        <taxon>Craniata</taxon>
        <taxon>Vertebrata</taxon>
        <taxon>Euteleostomi</taxon>
        <taxon>Mammalia</taxon>
        <taxon>Eutheria</taxon>
        <taxon>Euarchontoglires</taxon>
        <taxon>Primates</taxon>
        <taxon>Haplorrhini</taxon>
        <taxon>Platyrrhini</taxon>
        <taxon>Cebidae</taxon>
        <taxon>Callitrichinae</taxon>
        <taxon>Callithrix</taxon>
        <taxon>Callithrix</taxon>
    </lineage>
</organism>
<dbReference type="FunFam" id="1.10.10.60:FF:000032">
    <property type="entry name" value="Zinc finger and SCAN domain-containing 20"/>
    <property type="match status" value="1"/>
</dbReference>
<feature type="region of interest" description="Disordered" evidence="1">
    <location>
        <begin position="131"/>
        <end position="183"/>
    </location>
</feature>
<dbReference type="InterPro" id="IPR036051">
    <property type="entry name" value="KRAB_dom_sf"/>
</dbReference>
<feature type="compositionally biased region" description="Basic and acidic residues" evidence="1">
    <location>
        <begin position="164"/>
        <end position="181"/>
    </location>
</feature>
<evidence type="ECO:0000313" key="3">
    <source>
        <dbReference type="Ensembl" id="ENSCJAP00000089958.1"/>
    </source>
</evidence>